<dbReference type="HAMAP" id="MF_00801">
    <property type="entry name" value="Endonuclease_5"/>
    <property type="match status" value="1"/>
</dbReference>
<evidence type="ECO:0000256" key="3">
    <source>
        <dbReference type="ARBA" id="ARBA00022722"/>
    </source>
</evidence>
<protein>
    <recommendedName>
        <fullName evidence="6">Endonuclease V</fullName>
        <ecNumber evidence="6">3.1.21.7</ecNumber>
    </recommendedName>
    <alternativeName>
        <fullName evidence="6">Deoxyinosine 3'endonuclease</fullName>
    </alternativeName>
    <alternativeName>
        <fullName evidence="6">Deoxyribonuclease V</fullName>
        <shortName evidence="6">DNase V</shortName>
    </alternativeName>
</protein>
<evidence type="ECO:0000256" key="1">
    <source>
        <dbReference type="ARBA" id="ARBA00004496"/>
    </source>
</evidence>
<dbReference type="NCBIfam" id="NF008629">
    <property type="entry name" value="PRK11617.1"/>
    <property type="match status" value="1"/>
</dbReference>
<comment type="similarity">
    <text evidence="6">Belongs to the endonuclease V family.</text>
</comment>
<dbReference type="RefSeq" id="WP_236631995.1">
    <property type="nucleotide sequence ID" value="NZ_CP013251.1"/>
</dbReference>
<gene>
    <name evidence="6 7" type="primary">nfi</name>
    <name evidence="7" type="ORF">EZMO1_1251</name>
</gene>
<dbReference type="Pfam" id="PF04493">
    <property type="entry name" value="Endonuclease_5"/>
    <property type="match status" value="1"/>
</dbReference>
<keyword evidence="6" id="KW-0460">Magnesium</keyword>
<feature type="site" description="Interaction with target DNA" evidence="6">
    <location>
        <position position="81"/>
    </location>
</feature>
<feature type="binding site" evidence="6">
    <location>
        <position position="111"/>
    </location>
    <ligand>
        <name>Mg(2+)</name>
        <dbReference type="ChEBI" id="CHEBI:18420"/>
    </ligand>
</feature>
<accession>A0A142B9L8</accession>
<reference evidence="7" key="1">
    <citation type="submission" date="2015-11" db="EMBL/GenBank/DDBJ databases">
        <authorList>
            <person name="Zhang Y."/>
            <person name="Guo Z."/>
        </authorList>
    </citation>
    <scope>NUCLEOTIDE SEQUENCE</scope>
    <source>
        <strain evidence="7">CL-33</strain>
    </source>
</reference>
<evidence type="ECO:0000256" key="4">
    <source>
        <dbReference type="ARBA" id="ARBA00022759"/>
    </source>
</evidence>
<dbReference type="GO" id="GO:0016891">
    <property type="term" value="F:RNA endonuclease activity producing 5'-phosphomonoesters, hydrolytic mechanism"/>
    <property type="evidence" value="ECO:0007669"/>
    <property type="project" value="TreeGrafter"/>
</dbReference>
<comment type="subcellular location">
    <subcellularLocation>
        <location evidence="1 6">Cytoplasm</location>
    </subcellularLocation>
</comment>
<dbReference type="EC" id="3.1.21.7" evidence="6"/>
<keyword evidence="3 6" id="KW-0540">Nuclease</keyword>
<keyword evidence="6" id="KW-0227">DNA damage</keyword>
<dbReference type="GO" id="GO:0005737">
    <property type="term" value="C:cytoplasm"/>
    <property type="evidence" value="ECO:0007669"/>
    <property type="project" value="UniProtKB-SubCell"/>
</dbReference>
<proteinExistence type="inferred from homology"/>
<sequence length="235" mass="25553">MFTFESQGRRLTVAQAHDWQQAMAERIVCHDDMNDVRTIAGVDVGFEENGTVTRSAVAVLAFPQLQLLDFTIARLPTCMPYIPGLLSFRETPAVLAALQQLTVKPDLLLCDGQGRAHPRRFGVACHVGLLSGIPAIGVGKQKLCGEHDVLPDEKNSVVALTEGQETIGTVLRSRRGVKPLYVSIGHRVSLTSAVHFVQQSLAGFKLPEPIRWADGLASNRGKTVEKANHILGRTS</sequence>
<dbReference type="KEGG" id="emp:EZMO1_1251"/>
<dbReference type="STRING" id="570277.EZMO1_1251"/>
<comment type="catalytic activity">
    <reaction evidence="6">
        <text>Endonucleolytic cleavage at apurinic or apyrimidinic sites to products with a 5'-phosphate.</text>
        <dbReference type="EC" id="3.1.21.7"/>
    </reaction>
</comment>
<dbReference type="GO" id="GO:0000287">
    <property type="term" value="F:magnesium ion binding"/>
    <property type="evidence" value="ECO:0007669"/>
    <property type="project" value="UniProtKB-UniRule"/>
</dbReference>
<reference evidence="7" key="2">
    <citation type="journal article" date="2016" name="Front. Microbiol.">
        <title>Genomic Insight into the Host-Endosymbiont Relationship of Endozoicomonas montiporae CL-33(T) with its Coral Host.</title>
        <authorList>
            <person name="Ding J.-Y."/>
            <person name="Shiu J.-H."/>
            <person name="Chen W.-M."/>
            <person name="Chiang Y.-R."/>
            <person name="Tang S.-L."/>
        </authorList>
    </citation>
    <scope>NUCLEOTIDE SEQUENCE [LARGE SCALE GENOMIC DNA]</scope>
    <source>
        <strain evidence="7">CL-33</strain>
    </source>
</reference>
<comment type="function">
    <text evidence="6">DNA repair enzyme involved in the repair of deaminated bases. Selectively cleaves double-stranded DNA at the second phosphodiester bond 3' to a deoxyinosine leaving behind the intact lesion on the nicked DNA.</text>
</comment>
<organism evidence="7">
    <name type="scientific">Endozoicomonas montiporae CL-33</name>
    <dbReference type="NCBI Taxonomy" id="570277"/>
    <lineage>
        <taxon>Bacteria</taxon>
        <taxon>Pseudomonadati</taxon>
        <taxon>Pseudomonadota</taxon>
        <taxon>Gammaproteobacteria</taxon>
        <taxon>Oceanospirillales</taxon>
        <taxon>Endozoicomonadaceae</taxon>
        <taxon>Endozoicomonas</taxon>
    </lineage>
</organism>
<dbReference type="AlphaFoldDB" id="A0A142B9L8"/>
<dbReference type="GO" id="GO:0006281">
    <property type="term" value="P:DNA repair"/>
    <property type="evidence" value="ECO:0007669"/>
    <property type="project" value="UniProtKB-UniRule"/>
</dbReference>
<keyword evidence="5 6" id="KW-0378">Hydrolase</keyword>
<keyword evidence="2 6" id="KW-0963">Cytoplasm</keyword>
<comment type="cofactor">
    <cofactor evidence="6">
        <name>Mg(2+)</name>
        <dbReference type="ChEBI" id="CHEBI:18420"/>
    </cofactor>
</comment>
<keyword evidence="4 6" id="KW-0255">Endonuclease</keyword>
<evidence type="ECO:0000256" key="6">
    <source>
        <dbReference type="HAMAP-Rule" id="MF_00801"/>
    </source>
</evidence>
<dbReference type="InterPro" id="IPR007581">
    <property type="entry name" value="Endonuclease-V"/>
</dbReference>
<dbReference type="PATRIC" id="fig|570277.3.peg.1370"/>
<evidence type="ECO:0000256" key="2">
    <source>
        <dbReference type="ARBA" id="ARBA00022490"/>
    </source>
</evidence>
<dbReference type="GO" id="GO:0003727">
    <property type="term" value="F:single-stranded RNA binding"/>
    <property type="evidence" value="ECO:0007669"/>
    <property type="project" value="TreeGrafter"/>
</dbReference>
<dbReference type="EMBL" id="CP013251">
    <property type="protein sequence ID" value="AMO55444.1"/>
    <property type="molecule type" value="Genomic_DNA"/>
</dbReference>
<keyword evidence="6" id="KW-0479">Metal-binding</keyword>
<dbReference type="PANTHER" id="PTHR28511:SF1">
    <property type="entry name" value="ENDONUCLEASE V"/>
    <property type="match status" value="1"/>
</dbReference>
<dbReference type="CDD" id="cd06559">
    <property type="entry name" value="Endonuclease_V"/>
    <property type="match status" value="1"/>
</dbReference>
<name>A0A142B9L8_9GAMM</name>
<dbReference type="Gene3D" id="3.30.2170.10">
    <property type="entry name" value="archaeoglobus fulgidus dsm 4304 superfamily"/>
    <property type="match status" value="1"/>
</dbReference>
<dbReference type="Proteomes" id="UP000071065">
    <property type="component" value="Chromosome"/>
</dbReference>
<evidence type="ECO:0000313" key="7">
    <source>
        <dbReference type="EMBL" id="AMO55444.1"/>
    </source>
</evidence>
<dbReference type="PANTHER" id="PTHR28511">
    <property type="entry name" value="ENDONUCLEASE V"/>
    <property type="match status" value="1"/>
</dbReference>
<feature type="binding site" evidence="6">
    <location>
        <position position="43"/>
    </location>
    <ligand>
        <name>Mg(2+)</name>
        <dbReference type="ChEBI" id="CHEBI:18420"/>
    </ligand>
</feature>
<keyword evidence="6" id="KW-0234">DNA repair</keyword>
<dbReference type="GO" id="GO:0043737">
    <property type="term" value="F:deoxyribonuclease V activity"/>
    <property type="evidence" value="ECO:0007669"/>
    <property type="project" value="UniProtKB-UniRule"/>
</dbReference>
<evidence type="ECO:0000256" key="5">
    <source>
        <dbReference type="ARBA" id="ARBA00022801"/>
    </source>
</evidence>